<sequence>MFGMSRDAASARRAAQRQSLAARLLRERFGGREVTAVTLATNAPMLSFLAGSGFERTGEFEDELGRQVEWRLALRGAAAGEAARVDAGLARYVGPFLGENLLHRASSRSGGAGGTTWQPVTDGKEEEENESTGIGVDDCPLLTFPQLKQALGADPEALPAARPKEALLLLQLLPVAADSPAVGSGAGAGRRVQLQGAVAGAGDYSDADARAAVSPALLAVRGEPALGAASLVAEAVAETTQAFRRLAPSLHAELRELCAAFVEACRRLRRAAQHGLQLSRGAVCLLRCLLGESRVEQHRLLSSAQRDPPTAAACTSLLNELLLSPAGDLAARAAPASFAVEAVVAWRARAARSSQPLGASRCCWPPRVLRDRAAGYVRRLLAEEGAGEGASLRHAASLARQLRLLREVDCEALLRRLAASNLWAVAEQLATAACATEPPHERVEPRHEPRILPLVYNGEEQREESRGAERETAEGDGGRLLQLLLSAAHQRQNARLVARLDPLMRRLGIARRGTAAAGCSAGGEHAPRQLPPYTLPAGTEVASYEGAAQSGLADAAVASLHLAARASRLPVVGVDAEWVAGRAVSALPLEKQWFALTSLLSDASVLKAAPG</sequence>
<dbReference type="GeneID" id="17265940"/>
<evidence type="ECO:0000313" key="3">
    <source>
        <dbReference type="Proteomes" id="UP000013827"/>
    </source>
</evidence>
<dbReference type="EnsemblProtists" id="EOD20395">
    <property type="protein sequence ID" value="EOD20395"/>
    <property type="gene ID" value="EMIHUDRAFT_242071"/>
</dbReference>
<feature type="region of interest" description="Disordered" evidence="1">
    <location>
        <begin position="104"/>
        <end position="135"/>
    </location>
</feature>
<dbReference type="KEGG" id="ehx:EMIHUDRAFT_242071"/>
<organism evidence="2 3">
    <name type="scientific">Emiliania huxleyi (strain CCMP1516)</name>
    <dbReference type="NCBI Taxonomy" id="280463"/>
    <lineage>
        <taxon>Eukaryota</taxon>
        <taxon>Haptista</taxon>
        <taxon>Haptophyta</taxon>
        <taxon>Prymnesiophyceae</taxon>
        <taxon>Isochrysidales</taxon>
        <taxon>Noelaerhabdaceae</taxon>
        <taxon>Emiliania</taxon>
    </lineage>
</organism>
<dbReference type="InterPro" id="IPR016181">
    <property type="entry name" value="Acyl_CoA_acyltransferase"/>
</dbReference>
<evidence type="ECO:0000256" key="1">
    <source>
        <dbReference type="SAM" id="MobiDB-lite"/>
    </source>
</evidence>
<keyword evidence="3" id="KW-1185">Reference proteome</keyword>
<accession>A0A0D3JA60</accession>
<protein>
    <recommendedName>
        <fullName evidence="4">N-acetyltransferase domain-containing protein</fullName>
    </recommendedName>
</protein>
<dbReference type="RefSeq" id="XP_005772824.1">
    <property type="nucleotide sequence ID" value="XM_005772767.1"/>
</dbReference>
<proteinExistence type="predicted"/>
<name>A0A0D3JA60_EMIH1</name>
<feature type="compositionally biased region" description="Basic and acidic residues" evidence="1">
    <location>
        <begin position="459"/>
        <end position="475"/>
    </location>
</feature>
<evidence type="ECO:0008006" key="4">
    <source>
        <dbReference type="Google" id="ProtNLM"/>
    </source>
</evidence>
<dbReference type="Proteomes" id="UP000013827">
    <property type="component" value="Unassembled WGS sequence"/>
</dbReference>
<reference evidence="3" key="1">
    <citation type="journal article" date="2013" name="Nature">
        <title>Pan genome of the phytoplankton Emiliania underpins its global distribution.</title>
        <authorList>
            <person name="Read B.A."/>
            <person name="Kegel J."/>
            <person name="Klute M.J."/>
            <person name="Kuo A."/>
            <person name="Lefebvre S.C."/>
            <person name="Maumus F."/>
            <person name="Mayer C."/>
            <person name="Miller J."/>
            <person name="Monier A."/>
            <person name="Salamov A."/>
            <person name="Young J."/>
            <person name="Aguilar M."/>
            <person name="Claverie J.M."/>
            <person name="Frickenhaus S."/>
            <person name="Gonzalez K."/>
            <person name="Herman E.K."/>
            <person name="Lin Y.C."/>
            <person name="Napier J."/>
            <person name="Ogata H."/>
            <person name="Sarno A.F."/>
            <person name="Shmutz J."/>
            <person name="Schroeder D."/>
            <person name="de Vargas C."/>
            <person name="Verret F."/>
            <person name="von Dassow P."/>
            <person name="Valentin K."/>
            <person name="Van de Peer Y."/>
            <person name="Wheeler G."/>
            <person name="Dacks J.B."/>
            <person name="Delwiche C.F."/>
            <person name="Dyhrman S.T."/>
            <person name="Glockner G."/>
            <person name="John U."/>
            <person name="Richards T."/>
            <person name="Worden A.Z."/>
            <person name="Zhang X."/>
            <person name="Grigoriev I.V."/>
            <person name="Allen A.E."/>
            <person name="Bidle K."/>
            <person name="Borodovsky M."/>
            <person name="Bowler C."/>
            <person name="Brownlee C."/>
            <person name="Cock J.M."/>
            <person name="Elias M."/>
            <person name="Gladyshev V.N."/>
            <person name="Groth M."/>
            <person name="Guda C."/>
            <person name="Hadaegh A."/>
            <person name="Iglesias-Rodriguez M.D."/>
            <person name="Jenkins J."/>
            <person name="Jones B.M."/>
            <person name="Lawson T."/>
            <person name="Leese F."/>
            <person name="Lindquist E."/>
            <person name="Lobanov A."/>
            <person name="Lomsadze A."/>
            <person name="Malik S.B."/>
            <person name="Marsh M.E."/>
            <person name="Mackinder L."/>
            <person name="Mock T."/>
            <person name="Mueller-Roeber B."/>
            <person name="Pagarete A."/>
            <person name="Parker M."/>
            <person name="Probert I."/>
            <person name="Quesneville H."/>
            <person name="Raines C."/>
            <person name="Rensing S.A."/>
            <person name="Riano-Pachon D.M."/>
            <person name="Richier S."/>
            <person name="Rokitta S."/>
            <person name="Shiraiwa Y."/>
            <person name="Soanes D.M."/>
            <person name="van der Giezen M."/>
            <person name="Wahlund T.M."/>
            <person name="Williams B."/>
            <person name="Wilson W."/>
            <person name="Wolfe G."/>
            <person name="Wurch L.L."/>
        </authorList>
    </citation>
    <scope>NUCLEOTIDE SEQUENCE</scope>
</reference>
<dbReference type="SUPFAM" id="SSF55729">
    <property type="entry name" value="Acyl-CoA N-acyltransferases (Nat)"/>
    <property type="match status" value="1"/>
</dbReference>
<reference evidence="2" key="2">
    <citation type="submission" date="2024-10" db="UniProtKB">
        <authorList>
            <consortium name="EnsemblProtists"/>
        </authorList>
    </citation>
    <scope>IDENTIFICATION</scope>
</reference>
<dbReference type="PaxDb" id="2903-EOD20395"/>
<dbReference type="AlphaFoldDB" id="A0A0D3JA60"/>
<dbReference type="HOGENOM" id="CLU_447216_0_0_1"/>
<evidence type="ECO:0000313" key="2">
    <source>
        <dbReference type="EnsemblProtists" id="EOD20395"/>
    </source>
</evidence>
<feature type="region of interest" description="Disordered" evidence="1">
    <location>
        <begin position="456"/>
        <end position="475"/>
    </location>
</feature>